<evidence type="ECO:0000313" key="2">
    <source>
        <dbReference type="EMBL" id="GMT11582.1"/>
    </source>
</evidence>
<dbReference type="EMBL" id="BTSY01000001">
    <property type="protein sequence ID" value="GMT11582.1"/>
    <property type="molecule type" value="Genomic_DNA"/>
</dbReference>
<evidence type="ECO:0000313" key="3">
    <source>
        <dbReference type="Proteomes" id="UP001432322"/>
    </source>
</evidence>
<organism evidence="2 3">
    <name type="scientific">Pristionchus fissidentatus</name>
    <dbReference type="NCBI Taxonomy" id="1538716"/>
    <lineage>
        <taxon>Eukaryota</taxon>
        <taxon>Metazoa</taxon>
        <taxon>Ecdysozoa</taxon>
        <taxon>Nematoda</taxon>
        <taxon>Chromadorea</taxon>
        <taxon>Rhabditida</taxon>
        <taxon>Rhabditina</taxon>
        <taxon>Diplogasteromorpha</taxon>
        <taxon>Diplogasteroidea</taxon>
        <taxon>Neodiplogasteridae</taxon>
        <taxon>Pristionchus</taxon>
    </lineage>
</organism>
<dbReference type="Proteomes" id="UP001432322">
    <property type="component" value="Unassembled WGS sequence"/>
</dbReference>
<sequence>MAEFKPPKPPQPIARKCIVCGTTKHECNMKPFLLKGDQLNLWTSSYFGSKRNKLCNFYSKLRYTLNPYSCIEHFVLTSTPYPGVAKNSKRCCIGLISENEEPPSIEKITEKKPDSPLPPEPANERSEQEINAAVMSILKKARAEMDNDEERRKVLMSISRRMVDKETEHRYLTNSNSLSSMLSDKKKKKKSKKKQRKRRKREKEREEAEKKEKEK</sequence>
<evidence type="ECO:0000256" key="1">
    <source>
        <dbReference type="SAM" id="MobiDB-lite"/>
    </source>
</evidence>
<feature type="region of interest" description="Disordered" evidence="1">
    <location>
        <begin position="103"/>
        <end position="129"/>
    </location>
</feature>
<protein>
    <recommendedName>
        <fullName evidence="4">THAP-type domain-containing protein</fullName>
    </recommendedName>
</protein>
<feature type="compositionally biased region" description="Basic and acidic residues" evidence="1">
    <location>
        <begin position="161"/>
        <end position="171"/>
    </location>
</feature>
<comment type="caution">
    <text evidence="2">The sequence shown here is derived from an EMBL/GenBank/DDBJ whole genome shotgun (WGS) entry which is preliminary data.</text>
</comment>
<proteinExistence type="predicted"/>
<feature type="non-terminal residue" evidence="2">
    <location>
        <position position="215"/>
    </location>
</feature>
<gene>
    <name evidence="2" type="ORF">PFISCL1PPCAC_2879</name>
</gene>
<reference evidence="2" key="1">
    <citation type="submission" date="2023-10" db="EMBL/GenBank/DDBJ databases">
        <title>Genome assembly of Pristionchus species.</title>
        <authorList>
            <person name="Yoshida K."/>
            <person name="Sommer R.J."/>
        </authorList>
    </citation>
    <scope>NUCLEOTIDE SEQUENCE</scope>
    <source>
        <strain evidence="2">RS5133</strain>
    </source>
</reference>
<dbReference type="AlphaFoldDB" id="A0AAV5UYC2"/>
<name>A0AAV5UYC2_9BILA</name>
<feature type="region of interest" description="Disordered" evidence="1">
    <location>
        <begin position="158"/>
        <end position="215"/>
    </location>
</feature>
<keyword evidence="3" id="KW-1185">Reference proteome</keyword>
<feature type="compositionally biased region" description="Basic and acidic residues" evidence="1">
    <location>
        <begin position="203"/>
        <end position="215"/>
    </location>
</feature>
<feature type="compositionally biased region" description="Basic residues" evidence="1">
    <location>
        <begin position="185"/>
        <end position="202"/>
    </location>
</feature>
<evidence type="ECO:0008006" key="4">
    <source>
        <dbReference type="Google" id="ProtNLM"/>
    </source>
</evidence>
<accession>A0AAV5UYC2</accession>